<proteinExistence type="predicted"/>
<comment type="caution">
    <text evidence="2">The sequence shown here is derived from an EMBL/GenBank/DDBJ whole genome shotgun (WGS) entry which is preliminary data.</text>
</comment>
<dbReference type="AlphaFoldDB" id="A0A1D1VPH5"/>
<evidence type="ECO:0000313" key="3">
    <source>
        <dbReference type="Proteomes" id="UP000186922"/>
    </source>
</evidence>
<feature type="compositionally biased region" description="Polar residues" evidence="1">
    <location>
        <begin position="9"/>
        <end position="25"/>
    </location>
</feature>
<keyword evidence="3" id="KW-1185">Reference proteome</keyword>
<dbReference type="Proteomes" id="UP000186922">
    <property type="component" value="Unassembled WGS sequence"/>
</dbReference>
<protein>
    <submittedName>
        <fullName evidence="2">Uncharacterized protein</fullName>
    </submittedName>
</protein>
<feature type="region of interest" description="Disordered" evidence="1">
    <location>
        <begin position="91"/>
        <end position="120"/>
    </location>
</feature>
<reference evidence="2 3" key="1">
    <citation type="journal article" date="2016" name="Nat. Commun.">
        <title>Extremotolerant tardigrade genome and improved radiotolerance of human cultured cells by tardigrade-unique protein.</title>
        <authorList>
            <person name="Hashimoto T."/>
            <person name="Horikawa D.D."/>
            <person name="Saito Y."/>
            <person name="Kuwahara H."/>
            <person name="Kozuka-Hata H."/>
            <person name="Shin-I T."/>
            <person name="Minakuchi Y."/>
            <person name="Ohishi K."/>
            <person name="Motoyama A."/>
            <person name="Aizu T."/>
            <person name="Enomoto A."/>
            <person name="Kondo K."/>
            <person name="Tanaka S."/>
            <person name="Hara Y."/>
            <person name="Koshikawa S."/>
            <person name="Sagara H."/>
            <person name="Miura T."/>
            <person name="Yokobori S."/>
            <person name="Miyagawa K."/>
            <person name="Suzuki Y."/>
            <person name="Kubo T."/>
            <person name="Oyama M."/>
            <person name="Kohara Y."/>
            <person name="Fujiyama A."/>
            <person name="Arakawa K."/>
            <person name="Katayama T."/>
            <person name="Toyoda A."/>
            <person name="Kunieda T."/>
        </authorList>
    </citation>
    <scope>NUCLEOTIDE SEQUENCE [LARGE SCALE GENOMIC DNA]</scope>
    <source>
        <strain evidence="2 3">YOKOZUNA-1</strain>
    </source>
</reference>
<evidence type="ECO:0000256" key="1">
    <source>
        <dbReference type="SAM" id="MobiDB-lite"/>
    </source>
</evidence>
<name>A0A1D1VPH5_RAMVA</name>
<organism evidence="2 3">
    <name type="scientific">Ramazzottius varieornatus</name>
    <name type="common">Water bear</name>
    <name type="synonym">Tardigrade</name>
    <dbReference type="NCBI Taxonomy" id="947166"/>
    <lineage>
        <taxon>Eukaryota</taxon>
        <taxon>Metazoa</taxon>
        <taxon>Ecdysozoa</taxon>
        <taxon>Tardigrada</taxon>
        <taxon>Eutardigrada</taxon>
        <taxon>Parachela</taxon>
        <taxon>Hypsibioidea</taxon>
        <taxon>Ramazzottiidae</taxon>
        <taxon>Ramazzottius</taxon>
    </lineage>
</organism>
<feature type="region of interest" description="Disordered" evidence="1">
    <location>
        <begin position="1"/>
        <end position="25"/>
    </location>
</feature>
<dbReference type="EMBL" id="BDGG01000009">
    <property type="protein sequence ID" value="GAV03492.1"/>
    <property type="molecule type" value="Genomic_DNA"/>
</dbReference>
<evidence type="ECO:0000313" key="2">
    <source>
        <dbReference type="EMBL" id="GAV03492.1"/>
    </source>
</evidence>
<gene>
    <name evidence="2" type="primary">RvY_13908-1</name>
    <name evidence="2" type="synonym">RvY_13908.1</name>
    <name evidence="2" type="ORF">RvY_13908</name>
</gene>
<accession>A0A1D1VPH5</accession>
<sequence length="120" mass="12969">MATCPSAYSDGSVQLRQNHTGSSRSLCPEDFRPFPCCEISHKSKNRSCCAILCFCHSSCTSKNLTTKGSIESQFHGRASKLSWLYFPGSSEHGGSAVGEPDTKVPTGIHREKSACSSNYS</sequence>